<dbReference type="GO" id="GO:0004867">
    <property type="term" value="F:serine-type endopeptidase inhibitor activity"/>
    <property type="evidence" value="ECO:0007669"/>
    <property type="project" value="UniProtKB-KW"/>
</dbReference>
<feature type="compositionally biased region" description="Basic and acidic residues" evidence="4">
    <location>
        <begin position="1"/>
        <end position="13"/>
    </location>
</feature>
<dbReference type="Gene3D" id="3.30.10.10">
    <property type="entry name" value="Trypsin Inhibitor V, subunit A"/>
    <property type="match status" value="1"/>
</dbReference>
<evidence type="ECO:0000256" key="4">
    <source>
        <dbReference type="SAM" id="MobiDB-lite"/>
    </source>
</evidence>
<reference evidence="5" key="1">
    <citation type="journal article" date="2019" name="Nat. Commun.">
        <title>Genome-wide association mapping of date palm fruit traits.</title>
        <authorList>
            <person name="Hazzouri K.M."/>
            <person name="Gros-Balthazard M."/>
            <person name="Flowers J.M."/>
            <person name="Copetti D."/>
            <person name="Lemansour A."/>
            <person name="Lebrun M."/>
            <person name="Masmoudi K."/>
            <person name="Ferrand S."/>
            <person name="Dhar M.I."/>
            <person name="Fresquez Z.A."/>
            <person name="Rosas U."/>
            <person name="Zhang J."/>
            <person name="Talag J."/>
            <person name="Lee S."/>
            <person name="Kudrna D."/>
            <person name="Powell R.F."/>
            <person name="Leitch I.J."/>
            <person name="Krueger R.R."/>
            <person name="Wing R.A."/>
            <person name="Amiri K.M.A."/>
            <person name="Purugganan M.D."/>
        </authorList>
    </citation>
    <scope>NUCLEOTIDE SEQUENCE [LARGE SCALE GENOMIC DNA]</scope>
    <source>
        <strain evidence="5">cv. Khalas</strain>
    </source>
</reference>
<dbReference type="AlphaFoldDB" id="A0A8B8IZE4"/>
<evidence type="ECO:0000256" key="3">
    <source>
        <dbReference type="ARBA" id="ARBA00022900"/>
    </source>
</evidence>
<dbReference type="PANTHER" id="PTHR33091:SF29">
    <property type="entry name" value="SUBTILISIN INHIBITOR 1"/>
    <property type="match status" value="1"/>
</dbReference>
<dbReference type="GO" id="GO:0009611">
    <property type="term" value="P:response to wounding"/>
    <property type="evidence" value="ECO:0007669"/>
    <property type="project" value="InterPro"/>
</dbReference>
<dbReference type="RefSeq" id="XP_026656455.1">
    <property type="nucleotide sequence ID" value="XM_026800654.2"/>
</dbReference>
<protein>
    <submittedName>
        <fullName evidence="6">Subtilisin inhibitor CLSI-I-like</fullName>
    </submittedName>
</protein>
<evidence type="ECO:0000313" key="6">
    <source>
        <dbReference type="RefSeq" id="XP_026656455.1"/>
    </source>
</evidence>
<proteinExistence type="inferred from homology"/>
<organism evidence="5 6">
    <name type="scientific">Phoenix dactylifera</name>
    <name type="common">Date palm</name>
    <dbReference type="NCBI Taxonomy" id="42345"/>
    <lineage>
        <taxon>Eukaryota</taxon>
        <taxon>Viridiplantae</taxon>
        <taxon>Streptophyta</taxon>
        <taxon>Embryophyta</taxon>
        <taxon>Tracheophyta</taxon>
        <taxon>Spermatophyta</taxon>
        <taxon>Magnoliopsida</taxon>
        <taxon>Liliopsida</taxon>
        <taxon>Arecaceae</taxon>
        <taxon>Coryphoideae</taxon>
        <taxon>Phoeniceae</taxon>
        <taxon>Phoenix</taxon>
    </lineage>
</organism>
<keyword evidence="5" id="KW-1185">Reference proteome</keyword>
<evidence type="ECO:0000256" key="1">
    <source>
        <dbReference type="ARBA" id="ARBA00008210"/>
    </source>
</evidence>
<keyword evidence="3" id="KW-0722">Serine protease inhibitor</keyword>
<dbReference type="Proteomes" id="UP000228380">
    <property type="component" value="Chromosome 12"/>
</dbReference>
<sequence>MAEESKESRHPQDGKAPIQQTSRLHGSDVIVAKQDDFEMNASPKEAWPELVGLGVAEAEKRIKKDRPGIHIQVVPPDHFVTMDFDVGRVRLYIDSSDKIAKLPRTG</sequence>
<evidence type="ECO:0000313" key="5">
    <source>
        <dbReference type="Proteomes" id="UP000228380"/>
    </source>
</evidence>
<name>A0A8B8IZE4_PHODC</name>
<evidence type="ECO:0000256" key="2">
    <source>
        <dbReference type="ARBA" id="ARBA00022690"/>
    </source>
</evidence>
<dbReference type="OrthoDB" id="10013825at2759"/>
<gene>
    <name evidence="6" type="primary">LOC113461135</name>
</gene>
<keyword evidence="2" id="KW-0646">Protease inhibitor</keyword>
<dbReference type="SUPFAM" id="SSF54654">
    <property type="entry name" value="CI-2 family of serine protease inhibitors"/>
    <property type="match status" value="1"/>
</dbReference>
<accession>A0A8B8IZE4</accession>
<dbReference type="KEGG" id="pda:113461135"/>
<dbReference type="Pfam" id="PF00280">
    <property type="entry name" value="potato_inhibit"/>
    <property type="match status" value="1"/>
</dbReference>
<dbReference type="GeneID" id="113461135"/>
<dbReference type="PRINTS" id="PR00292">
    <property type="entry name" value="POTATOINHBTR"/>
</dbReference>
<comment type="similarity">
    <text evidence="1">Belongs to the protease inhibitor I13 (potato type I serine protease inhibitor) family.</text>
</comment>
<reference evidence="6" key="2">
    <citation type="submission" date="2025-08" db="UniProtKB">
        <authorList>
            <consortium name="RefSeq"/>
        </authorList>
    </citation>
    <scope>IDENTIFICATION</scope>
    <source>
        <tissue evidence="6">Young leaves</tissue>
    </source>
</reference>
<dbReference type="PROSITE" id="PS00285">
    <property type="entry name" value="POTATO_INHIBITOR"/>
    <property type="match status" value="1"/>
</dbReference>
<dbReference type="InterPro" id="IPR000864">
    <property type="entry name" value="Prot_inh_pot1"/>
</dbReference>
<dbReference type="PANTHER" id="PTHR33091">
    <property type="entry name" value="PROTEIN, PUTATIVE, EXPRESSED-RELATED"/>
    <property type="match status" value="1"/>
</dbReference>
<feature type="region of interest" description="Disordered" evidence="4">
    <location>
        <begin position="1"/>
        <end position="26"/>
    </location>
</feature>
<dbReference type="InterPro" id="IPR036354">
    <property type="entry name" value="Prot_inh_pot1_sf"/>
</dbReference>